<sequence length="85" mass="10129">MESLVPVINFLQRSGDSRRQIKEELRNWEEEKEEEEEKEGVRVRGVIEEGGGGIRIRGEEIRRELRRNRGIEKELKELDELRGRN</sequence>
<evidence type="ECO:0000256" key="1">
    <source>
        <dbReference type="SAM" id="Coils"/>
    </source>
</evidence>
<keyword evidence="1" id="KW-0175">Coiled coil</keyword>
<feature type="coiled-coil region" evidence="1">
    <location>
        <begin position="11"/>
        <end position="81"/>
    </location>
</feature>
<accession>A0A835S9F7</accession>
<dbReference type="EMBL" id="JADCNM010000001">
    <property type="protein sequence ID" value="KAG0499962.1"/>
    <property type="molecule type" value="Genomic_DNA"/>
</dbReference>
<reference evidence="2 3" key="1">
    <citation type="journal article" date="2020" name="Nat. Food">
        <title>A phased Vanilla planifolia genome enables genetic improvement of flavour and production.</title>
        <authorList>
            <person name="Hasing T."/>
            <person name="Tang H."/>
            <person name="Brym M."/>
            <person name="Khazi F."/>
            <person name="Huang T."/>
            <person name="Chambers A.H."/>
        </authorList>
    </citation>
    <scope>NUCLEOTIDE SEQUENCE [LARGE SCALE GENOMIC DNA]</scope>
    <source>
        <tissue evidence="2">Leaf</tissue>
    </source>
</reference>
<name>A0A835S9F7_VANPL</name>
<organism evidence="2 3">
    <name type="scientific">Vanilla planifolia</name>
    <name type="common">Vanilla</name>
    <dbReference type="NCBI Taxonomy" id="51239"/>
    <lineage>
        <taxon>Eukaryota</taxon>
        <taxon>Viridiplantae</taxon>
        <taxon>Streptophyta</taxon>
        <taxon>Embryophyta</taxon>
        <taxon>Tracheophyta</taxon>
        <taxon>Spermatophyta</taxon>
        <taxon>Magnoliopsida</taxon>
        <taxon>Liliopsida</taxon>
        <taxon>Asparagales</taxon>
        <taxon>Orchidaceae</taxon>
        <taxon>Vanilloideae</taxon>
        <taxon>Vanilleae</taxon>
        <taxon>Vanilla</taxon>
    </lineage>
</organism>
<evidence type="ECO:0000313" key="3">
    <source>
        <dbReference type="Proteomes" id="UP000639772"/>
    </source>
</evidence>
<evidence type="ECO:0000313" key="2">
    <source>
        <dbReference type="EMBL" id="KAG0499962.1"/>
    </source>
</evidence>
<comment type="caution">
    <text evidence="2">The sequence shown here is derived from an EMBL/GenBank/DDBJ whole genome shotgun (WGS) entry which is preliminary data.</text>
</comment>
<dbReference type="Proteomes" id="UP000639772">
    <property type="component" value="Chromosome 1"/>
</dbReference>
<gene>
    <name evidence="2" type="ORF">HPP92_000034</name>
</gene>
<proteinExistence type="predicted"/>
<protein>
    <submittedName>
        <fullName evidence="2">Uncharacterized protein</fullName>
    </submittedName>
</protein>
<dbReference type="AlphaFoldDB" id="A0A835S9F7"/>